<evidence type="ECO:0000313" key="2">
    <source>
        <dbReference type="Proteomes" id="UP000326678"/>
    </source>
</evidence>
<name>A0A5P8WGY8_9NOSO</name>
<sequence length="245" mass="27363">MQILSLGQIISLAKALKKTIVCSLSCQSLKVTRLWMLIFFISEMVFSEKSDSCPQSQRKDDGNSSTAILHTRINPTKCYHTLWNGTDGYGIFQLLILPQLIDAIAKGKRENRECVYQFVAPDDERDSIFRQWLNRDEVFLSELVSVSNNISTTTPVIDTTPQDIPQTLTPVESSTVQGWKGLKLKLQQGLDSAGQFYQQLVSTIGNAIGVADGEPYWNAYLGQWQVWVNFGSGCTSVVCDWLVGV</sequence>
<evidence type="ECO:0000313" key="1">
    <source>
        <dbReference type="EMBL" id="QFS51426.1"/>
    </source>
</evidence>
<proteinExistence type="predicted"/>
<protein>
    <submittedName>
        <fullName evidence="1">Uncharacterized protein</fullName>
    </submittedName>
</protein>
<dbReference type="Proteomes" id="UP000326678">
    <property type="component" value="Chromosome Gxm2"/>
</dbReference>
<reference evidence="1 2" key="1">
    <citation type="submission" date="2019-10" db="EMBL/GenBank/DDBJ databases">
        <title>Genomic and transcriptomic insights into the perfect genentic adaptation of a filamentous nitrogen-fixing cyanobacterium to rice fields.</title>
        <authorList>
            <person name="Chen Z."/>
        </authorList>
    </citation>
    <scope>NUCLEOTIDE SEQUENCE [LARGE SCALE GENOMIC DNA]</scope>
    <source>
        <strain evidence="1">CCNUC1</strain>
    </source>
</reference>
<organism evidence="1 2">
    <name type="scientific">Nostoc sphaeroides CCNUC1</name>
    <dbReference type="NCBI Taxonomy" id="2653204"/>
    <lineage>
        <taxon>Bacteria</taxon>
        <taxon>Bacillati</taxon>
        <taxon>Cyanobacteriota</taxon>
        <taxon>Cyanophyceae</taxon>
        <taxon>Nostocales</taxon>
        <taxon>Nostocaceae</taxon>
        <taxon>Nostoc</taxon>
    </lineage>
</organism>
<dbReference type="AlphaFoldDB" id="A0A5P8WGY8"/>
<gene>
    <name evidence="1" type="ORF">GXM_08920</name>
</gene>
<dbReference type="EMBL" id="CP045227">
    <property type="protein sequence ID" value="QFS51426.1"/>
    <property type="molecule type" value="Genomic_DNA"/>
</dbReference>
<dbReference type="KEGG" id="nsh:GXM_08920"/>
<accession>A0A5P8WGY8</accession>
<keyword evidence="2" id="KW-1185">Reference proteome</keyword>
<dbReference type="RefSeq" id="WP_194198861.1">
    <property type="nucleotide sequence ID" value="NZ_CP045227.1"/>
</dbReference>